<accession>A0ABT2WIM5</accession>
<protein>
    <recommendedName>
        <fullName evidence="3">Nuclear transport factor 2 family protein</fullName>
    </recommendedName>
</protein>
<sequence length="131" mass="14866">MSQSDLTVECQEDCGNAPKKLLLKDFTIALAKKDIHFCINCIHDEIVWEIVGKKHIKGIKEYEQTLNQLKESSITHLLIHNIITHGNTASLNGTFILKNKDRIDFCDVYNFAGFGKKAKIKKITSYVIKTS</sequence>
<evidence type="ECO:0008006" key="3">
    <source>
        <dbReference type="Google" id="ProtNLM"/>
    </source>
</evidence>
<reference evidence="1 2" key="1">
    <citation type="submission" date="2022-10" db="EMBL/GenBank/DDBJ databases">
        <title>Description of Fervidibacillus gen. nov. in the family Fervidibacillaceae fam. nov. with two species, Fervidibacillus albus sp. nov., and Fervidibacillus halotolerans sp. nov., isolated from tidal flat sediments.</title>
        <authorList>
            <person name="Kwon K.K."/>
            <person name="Yang S.-H."/>
        </authorList>
    </citation>
    <scope>NUCLEOTIDE SEQUENCE [LARGE SCALE GENOMIC DNA]</scope>
    <source>
        <strain evidence="1 2">DSM 23332</strain>
    </source>
</reference>
<dbReference type="EMBL" id="JAOUSE010000058">
    <property type="protein sequence ID" value="MCU9595534.1"/>
    <property type="molecule type" value="Genomic_DNA"/>
</dbReference>
<evidence type="ECO:0000313" key="2">
    <source>
        <dbReference type="Proteomes" id="UP001208656"/>
    </source>
</evidence>
<dbReference type="Gene3D" id="3.10.450.50">
    <property type="match status" value="1"/>
</dbReference>
<keyword evidence="2" id="KW-1185">Reference proteome</keyword>
<dbReference type="InterPro" id="IPR032710">
    <property type="entry name" value="NTF2-like_dom_sf"/>
</dbReference>
<comment type="caution">
    <text evidence="1">The sequence shown here is derived from an EMBL/GenBank/DDBJ whole genome shotgun (WGS) entry which is preliminary data.</text>
</comment>
<evidence type="ECO:0000313" key="1">
    <source>
        <dbReference type="EMBL" id="MCU9595534.1"/>
    </source>
</evidence>
<dbReference type="Proteomes" id="UP001208656">
    <property type="component" value="Unassembled WGS sequence"/>
</dbReference>
<gene>
    <name evidence="1" type="ORF">OEV82_13905</name>
</gene>
<dbReference type="SUPFAM" id="SSF54427">
    <property type="entry name" value="NTF2-like"/>
    <property type="match status" value="1"/>
</dbReference>
<organism evidence="1 2">
    <name type="scientific">Pallidibacillus thermolactis</name>
    <dbReference type="NCBI Taxonomy" id="251051"/>
    <lineage>
        <taxon>Bacteria</taxon>
        <taxon>Bacillati</taxon>
        <taxon>Bacillota</taxon>
        <taxon>Bacilli</taxon>
        <taxon>Bacillales</taxon>
        <taxon>Bacillaceae</taxon>
        <taxon>Pallidibacillus</taxon>
    </lineage>
</organism>
<name>A0ABT2WIM5_9BACI</name>
<proteinExistence type="predicted"/>
<dbReference type="RefSeq" id="WP_173662249.1">
    <property type="nucleotide sequence ID" value="NZ_JAOUSE010000058.1"/>
</dbReference>